<dbReference type="PANTHER" id="PTHR14413:SF16">
    <property type="entry name" value="LARGE RIBOSOMAL SUBUNIT PROTEIN BL17M"/>
    <property type="match status" value="1"/>
</dbReference>
<accession>A0A2V0P318</accession>
<evidence type="ECO:0000256" key="2">
    <source>
        <dbReference type="ARBA" id="ARBA00022980"/>
    </source>
</evidence>
<dbReference type="SUPFAM" id="SSF64263">
    <property type="entry name" value="Prokaryotic ribosomal protein L17"/>
    <property type="match status" value="1"/>
</dbReference>
<evidence type="ECO:0000313" key="6">
    <source>
        <dbReference type="EMBL" id="GBF93979.1"/>
    </source>
</evidence>
<dbReference type="GO" id="GO:0022625">
    <property type="term" value="C:cytosolic large ribosomal subunit"/>
    <property type="evidence" value="ECO:0007669"/>
    <property type="project" value="TreeGrafter"/>
</dbReference>
<dbReference type="GO" id="GO:0003735">
    <property type="term" value="F:structural constituent of ribosome"/>
    <property type="evidence" value="ECO:0007669"/>
    <property type="project" value="InterPro"/>
</dbReference>
<evidence type="ECO:0000256" key="4">
    <source>
        <dbReference type="RuleBase" id="RU000660"/>
    </source>
</evidence>
<dbReference type="PROSITE" id="PS01167">
    <property type="entry name" value="RIBOSOMAL_L17"/>
    <property type="match status" value="1"/>
</dbReference>
<dbReference type="NCBIfam" id="TIGR00059">
    <property type="entry name" value="L17"/>
    <property type="match status" value="1"/>
</dbReference>
<protein>
    <submittedName>
        <fullName evidence="6">50S ribosomal protein L17</fullName>
    </submittedName>
</protein>
<dbReference type="InterPro" id="IPR036373">
    <property type="entry name" value="Ribosomal_bL17_sf"/>
</dbReference>
<dbReference type="FunCoup" id="A0A2V0P318">
    <property type="interactions" value="1787"/>
</dbReference>
<sequence>MVQRIKLGRYKAHRVSMLRTMVTQLIEHERIQTTLARAKELRRLADRVVTYAKKGDRPARIEAGAVVRTDRELHKLFTTLAERYAGRAGGYTRVLQCGVRRHDAAPLAFIEFVDREGELRPARPGFLQQQQQQQQQQLAGPPQGHQQEQEQGQQQSFSHLPTAARAFLEQQQREAGGGGQQQEPPPR</sequence>
<dbReference type="HAMAP" id="MF_01368">
    <property type="entry name" value="Ribosomal_bL17"/>
    <property type="match status" value="1"/>
</dbReference>
<dbReference type="EMBL" id="BDRX01000046">
    <property type="protein sequence ID" value="GBF93979.1"/>
    <property type="molecule type" value="Genomic_DNA"/>
</dbReference>
<proteinExistence type="inferred from homology"/>
<dbReference type="InParanoid" id="A0A2V0P318"/>
<name>A0A2V0P318_9CHLO</name>
<dbReference type="InterPro" id="IPR000456">
    <property type="entry name" value="Ribosomal_bL17"/>
</dbReference>
<evidence type="ECO:0000256" key="1">
    <source>
        <dbReference type="ARBA" id="ARBA00008777"/>
    </source>
</evidence>
<comment type="caution">
    <text evidence="6">The sequence shown here is derived from an EMBL/GenBank/DDBJ whole genome shotgun (WGS) entry which is preliminary data.</text>
</comment>
<comment type="similarity">
    <text evidence="1 4">Belongs to the bacterial ribosomal protein bL17 family.</text>
</comment>
<dbReference type="AlphaFoldDB" id="A0A2V0P318"/>
<dbReference type="PANTHER" id="PTHR14413">
    <property type="entry name" value="RIBOSOMAL PROTEIN L17"/>
    <property type="match status" value="1"/>
</dbReference>
<dbReference type="STRING" id="307507.A0A2V0P318"/>
<keyword evidence="2 4" id="KW-0689">Ribosomal protein</keyword>
<feature type="compositionally biased region" description="Low complexity" evidence="5">
    <location>
        <begin position="127"/>
        <end position="155"/>
    </location>
</feature>
<dbReference type="InterPro" id="IPR047859">
    <property type="entry name" value="Ribosomal_bL17_CS"/>
</dbReference>
<evidence type="ECO:0000313" key="7">
    <source>
        <dbReference type="Proteomes" id="UP000247498"/>
    </source>
</evidence>
<keyword evidence="3 4" id="KW-0687">Ribonucleoprotein</keyword>
<dbReference type="Proteomes" id="UP000247498">
    <property type="component" value="Unassembled WGS sequence"/>
</dbReference>
<dbReference type="OrthoDB" id="275000at2759"/>
<feature type="region of interest" description="Disordered" evidence="5">
    <location>
        <begin position="125"/>
        <end position="187"/>
    </location>
</feature>
<dbReference type="Pfam" id="PF01196">
    <property type="entry name" value="Ribosomal_L17"/>
    <property type="match status" value="1"/>
</dbReference>
<organism evidence="6 7">
    <name type="scientific">Raphidocelis subcapitata</name>
    <dbReference type="NCBI Taxonomy" id="307507"/>
    <lineage>
        <taxon>Eukaryota</taxon>
        <taxon>Viridiplantae</taxon>
        <taxon>Chlorophyta</taxon>
        <taxon>core chlorophytes</taxon>
        <taxon>Chlorophyceae</taxon>
        <taxon>CS clade</taxon>
        <taxon>Sphaeropleales</taxon>
        <taxon>Selenastraceae</taxon>
        <taxon>Raphidocelis</taxon>
    </lineage>
</organism>
<gene>
    <name evidence="6" type="ORF">Rsub_06228</name>
</gene>
<keyword evidence="7" id="KW-1185">Reference proteome</keyword>
<dbReference type="GO" id="GO:0006412">
    <property type="term" value="P:translation"/>
    <property type="evidence" value="ECO:0007669"/>
    <property type="project" value="InterPro"/>
</dbReference>
<evidence type="ECO:0000256" key="5">
    <source>
        <dbReference type="SAM" id="MobiDB-lite"/>
    </source>
</evidence>
<reference evidence="6 7" key="1">
    <citation type="journal article" date="2018" name="Sci. Rep.">
        <title>Raphidocelis subcapitata (=Pseudokirchneriella subcapitata) provides an insight into genome evolution and environmental adaptations in the Sphaeropleales.</title>
        <authorList>
            <person name="Suzuki S."/>
            <person name="Yamaguchi H."/>
            <person name="Nakajima N."/>
            <person name="Kawachi M."/>
        </authorList>
    </citation>
    <scope>NUCLEOTIDE SEQUENCE [LARGE SCALE GENOMIC DNA]</scope>
    <source>
        <strain evidence="6 7">NIES-35</strain>
    </source>
</reference>
<evidence type="ECO:0000256" key="3">
    <source>
        <dbReference type="ARBA" id="ARBA00023274"/>
    </source>
</evidence>
<dbReference type="Gene3D" id="3.90.1030.10">
    <property type="entry name" value="Ribosomal protein L17"/>
    <property type="match status" value="1"/>
</dbReference>